<dbReference type="PROSITE" id="PS00062">
    <property type="entry name" value="ALDOKETO_REDUCTASE_2"/>
    <property type="match status" value="1"/>
</dbReference>
<feature type="domain" description="NADP-dependent oxidoreductase" evidence="5">
    <location>
        <begin position="33"/>
        <end position="298"/>
    </location>
</feature>
<feature type="site" description="Lowers pKa of active site Tyr" evidence="4">
    <location>
        <position position="95"/>
    </location>
</feature>
<dbReference type="InterPro" id="IPR023210">
    <property type="entry name" value="NADP_OxRdtase_dom"/>
</dbReference>
<name>A0A5M3MVT0_CONPW</name>
<dbReference type="GO" id="GO:0016616">
    <property type="term" value="F:oxidoreductase activity, acting on the CH-OH group of donors, NAD or NADP as acceptor"/>
    <property type="evidence" value="ECO:0007669"/>
    <property type="project" value="UniProtKB-ARBA"/>
</dbReference>
<dbReference type="InterPro" id="IPR020471">
    <property type="entry name" value="AKR"/>
</dbReference>
<dbReference type="GeneID" id="19198315"/>
<dbReference type="PROSITE" id="PS00798">
    <property type="entry name" value="ALDOKETO_REDUCTASE_1"/>
    <property type="match status" value="1"/>
</dbReference>
<dbReference type="Proteomes" id="UP000053558">
    <property type="component" value="Unassembled WGS sequence"/>
</dbReference>
<sequence length="324" mass="36623">MSSKFLDLQKVPLEVKTKASNLQDDVTLLMPPIGLGCFASHDEEKKKVAKGWILSALKSGYRHLDTAWMYDTERLVGEAIRESGIDRREIFVTTKLPWHHPGYVLQSIDESLKAAQLDYFDLYLIHFPQAVRYPEGYGRPKNPDDPNAIEAIKSPTIQETWADMEKVLASGKARAIGVSNFSEKTLSELLQTAKVRPAVNQIELHPFLAQTKLLQFCKQNGIKVTAYTPTAYEKGRTNPVIVEIAKQYSVSPSQAVLAWHVKRGCAATPKSTNEARQRENLMLPDLSDEDMKRIDALDSNLRLCNFPNERGMIYGWTMEQLGWD</sequence>
<feature type="binding site" evidence="3">
    <location>
        <position position="126"/>
    </location>
    <ligand>
        <name>substrate</name>
    </ligand>
</feature>
<evidence type="ECO:0000256" key="4">
    <source>
        <dbReference type="PIRSR" id="PIRSR000097-3"/>
    </source>
</evidence>
<dbReference type="Pfam" id="PF00248">
    <property type="entry name" value="Aldo_ket_red"/>
    <property type="match status" value="1"/>
</dbReference>
<dbReference type="InterPro" id="IPR018170">
    <property type="entry name" value="Aldo/ket_reductase_CS"/>
</dbReference>
<evidence type="ECO:0000313" key="7">
    <source>
        <dbReference type="Proteomes" id="UP000053558"/>
    </source>
</evidence>
<evidence type="ECO:0000256" key="2">
    <source>
        <dbReference type="PIRSR" id="PIRSR000097-1"/>
    </source>
</evidence>
<dbReference type="KEGG" id="cput:CONPUDRAFT_101747"/>
<gene>
    <name evidence="6" type="ORF">CONPUDRAFT_101747</name>
</gene>
<dbReference type="AlphaFoldDB" id="A0A5M3MVT0"/>
<dbReference type="InterPro" id="IPR036812">
    <property type="entry name" value="NAD(P)_OxRdtase_dom_sf"/>
</dbReference>
<proteinExistence type="predicted"/>
<dbReference type="CDD" id="cd19071">
    <property type="entry name" value="AKR_AKR1-5-like"/>
    <property type="match status" value="1"/>
</dbReference>
<dbReference type="Gene3D" id="3.20.20.100">
    <property type="entry name" value="NADP-dependent oxidoreductase domain"/>
    <property type="match status" value="1"/>
</dbReference>
<dbReference type="SUPFAM" id="SSF51430">
    <property type="entry name" value="NAD(P)-linked oxidoreductase"/>
    <property type="match status" value="1"/>
</dbReference>
<dbReference type="RefSeq" id="XP_007766972.1">
    <property type="nucleotide sequence ID" value="XM_007768782.1"/>
</dbReference>
<evidence type="ECO:0000259" key="5">
    <source>
        <dbReference type="Pfam" id="PF00248"/>
    </source>
</evidence>
<dbReference type="OMA" id="YDKNYRT"/>
<accession>A0A5M3MVT0</accession>
<protein>
    <submittedName>
        <fullName evidence="6">Reductase AKOR2</fullName>
    </submittedName>
</protein>
<evidence type="ECO:0000256" key="1">
    <source>
        <dbReference type="ARBA" id="ARBA00023002"/>
    </source>
</evidence>
<evidence type="ECO:0000313" key="6">
    <source>
        <dbReference type="EMBL" id="EIW83127.1"/>
    </source>
</evidence>
<dbReference type="PIRSF" id="PIRSF000097">
    <property type="entry name" value="AKR"/>
    <property type="match status" value="1"/>
</dbReference>
<dbReference type="EMBL" id="JH711576">
    <property type="protein sequence ID" value="EIW83127.1"/>
    <property type="molecule type" value="Genomic_DNA"/>
</dbReference>
<dbReference type="PANTHER" id="PTHR11732">
    <property type="entry name" value="ALDO/KETO REDUCTASE"/>
    <property type="match status" value="1"/>
</dbReference>
<dbReference type="OrthoDB" id="416253at2759"/>
<keyword evidence="1" id="KW-0560">Oxidoreductase</keyword>
<comment type="caution">
    <text evidence="6">The sequence shown here is derived from an EMBL/GenBank/DDBJ whole genome shotgun (WGS) entry which is preliminary data.</text>
</comment>
<dbReference type="PRINTS" id="PR00069">
    <property type="entry name" value="ALDKETRDTASE"/>
</dbReference>
<feature type="active site" description="Proton donor" evidence="2">
    <location>
        <position position="70"/>
    </location>
</feature>
<keyword evidence="7" id="KW-1185">Reference proteome</keyword>
<dbReference type="FunFam" id="3.20.20.100:FF:000002">
    <property type="entry name" value="2,5-diketo-D-gluconic acid reductase A"/>
    <property type="match status" value="1"/>
</dbReference>
<organism evidence="6 7">
    <name type="scientific">Coniophora puteana (strain RWD-64-598)</name>
    <name type="common">Brown rot fungus</name>
    <dbReference type="NCBI Taxonomy" id="741705"/>
    <lineage>
        <taxon>Eukaryota</taxon>
        <taxon>Fungi</taxon>
        <taxon>Dikarya</taxon>
        <taxon>Basidiomycota</taxon>
        <taxon>Agaricomycotina</taxon>
        <taxon>Agaricomycetes</taxon>
        <taxon>Agaricomycetidae</taxon>
        <taxon>Boletales</taxon>
        <taxon>Coniophorineae</taxon>
        <taxon>Coniophoraceae</taxon>
        <taxon>Coniophora</taxon>
    </lineage>
</organism>
<reference evidence="7" key="1">
    <citation type="journal article" date="2012" name="Science">
        <title>The Paleozoic origin of enzymatic lignin decomposition reconstructed from 31 fungal genomes.</title>
        <authorList>
            <person name="Floudas D."/>
            <person name="Binder M."/>
            <person name="Riley R."/>
            <person name="Barry K."/>
            <person name="Blanchette R.A."/>
            <person name="Henrissat B."/>
            <person name="Martinez A.T."/>
            <person name="Otillar R."/>
            <person name="Spatafora J.W."/>
            <person name="Yadav J.S."/>
            <person name="Aerts A."/>
            <person name="Benoit I."/>
            <person name="Boyd A."/>
            <person name="Carlson A."/>
            <person name="Copeland A."/>
            <person name="Coutinho P.M."/>
            <person name="de Vries R.P."/>
            <person name="Ferreira P."/>
            <person name="Findley K."/>
            <person name="Foster B."/>
            <person name="Gaskell J."/>
            <person name="Glotzer D."/>
            <person name="Gorecki P."/>
            <person name="Heitman J."/>
            <person name="Hesse C."/>
            <person name="Hori C."/>
            <person name="Igarashi K."/>
            <person name="Jurgens J.A."/>
            <person name="Kallen N."/>
            <person name="Kersten P."/>
            <person name="Kohler A."/>
            <person name="Kuees U."/>
            <person name="Kumar T.K.A."/>
            <person name="Kuo A."/>
            <person name="LaButti K."/>
            <person name="Larrondo L.F."/>
            <person name="Lindquist E."/>
            <person name="Ling A."/>
            <person name="Lombard V."/>
            <person name="Lucas S."/>
            <person name="Lundell T."/>
            <person name="Martin R."/>
            <person name="McLaughlin D.J."/>
            <person name="Morgenstern I."/>
            <person name="Morin E."/>
            <person name="Murat C."/>
            <person name="Nagy L.G."/>
            <person name="Nolan M."/>
            <person name="Ohm R.A."/>
            <person name="Patyshakuliyeva A."/>
            <person name="Rokas A."/>
            <person name="Ruiz-Duenas F.J."/>
            <person name="Sabat G."/>
            <person name="Salamov A."/>
            <person name="Samejima M."/>
            <person name="Schmutz J."/>
            <person name="Slot J.C."/>
            <person name="St John F."/>
            <person name="Stenlid J."/>
            <person name="Sun H."/>
            <person name="Sun S."/>
            <person name="Syed K."/>
            <person name="Tsang A."/>
            <person name="Wiebenga A."/>
            <person name="Young D."/>
            <person name="Pisabarro A."/>
            <person name="Eastwood D.C."/>
            <person name="Martin F."/>
            <person name="Cullen D."/>
            <person name="Grigoriev I.V."/>
            <person name="Hibbett D.S."/>
        </authorList>
    </citation>
    <scope>NUCLEOTIDE SEQUENCE [LARGE SCALE GENOMIC DNA]</scope>
    <source>
        <strain evidence="7">RWD-64-598 SS2</strain>
    </source>
</reference>
<evidence type="ECO:0000256" key="3">
    <source>
        <dbReference type="PIRSR" id="PIRSR000097-2"/>
    </source>
</evidence>